<dbReference type="GO" id="GO:0008381">
    <property type="term" value="F:mechanosensitive monoatomic ion channel activity"/>
    <property type="evidence" value="ECO:0007669"/>
    <property type="project" value="InterPro"/>
</dbReference>
<dbReference type="InterPro" id="IPR049278">
    <property type="entry name" value="MS_channel_C"/>
</dbReference>
<dbReference type="Pfam" id="PF00924">
    <property type="entry name" value="MS_channel_2nd"/>
    <property type="match status" value="1"/>
</dbReference>
<evidence type="ECO:0000256" key="6">
    <source>
        <dbReference type="ARBA" id="ARBA00023136"/>
    </source>
</evidence>
<dbReference type="InterPro" id="IPR045276">
    <property type="entry name" value="YbiO_bact"/>
</dbReference>
<reference evidence="10" key="2">
    <citation type="journal article" date="2019" name="Genome Biol. Evol.">
        <title>Day and night: Metabolic profiles and evolutionary relationships of six axenic non-marine cyanobacteria.</title>
        <authorList>
            <person name="Will S.E."/>
            <person name="Henke P."/>
            <person name="Boedeker C."/>
            <person name="Huang S."/>
            <person name="Brinkmann H."/>
            <person name="Rohde M."/>
            <person name="Jarek M."/>
            <person name="Friedl T."/>
            <person name="Seufert S."/>
            <person name="Schumacher M."/>
            <person name="Overmann J."/>
            <person name="Neumann-Schaal M."/>
            <person name="Petersen J."/>
        </authorList>
    </citation>
    <scope>NUCLEOTIDE SEQUENCE [LARGE SCALE GENOMIC DNA]</scope>
    <source>
        <strain evidence="10">PCC 7102</strain>
    </source>
</reference>
<feature type="transmembrane region" description="Helical" evidence="7">
    <location>
        <begin position="45"/>
        <end position="66"/>
    </location>
</feature>
<evidence type="ECO:0000256" key="4">
    <source>
        <dbReference type="ARBA" id="ARBA00022692"/>
    </source>
</evidence>
<dbReference type="EMBL" id="RSCL01000003">
    <property type="protein sequence ID" value="RUT08368.1"/>
    <property type="molecule type" value="Genomic_DNA"/>
</dbReference>
<feature type="transmembrane region" description="Helical" evidence="7">
    <location>
        <begin position="140"/>
        <end position="165"/>
    </location>
</feature>
<dbReference type="Gene3D" id="1.10.287.1260">
    <property type="match status" value="1"/>
</dbReference>
<sequence>MRFRFLAVASSIAVVIGLVVPKATGQLNLLSTLQAPSNTQTDFLIRQGLIAVGIGISVICISLGLYNWQRRLKRTSELTTDAPTEAPMPAQVEQQQIQNFTEIKLKLLTVAIAGVWGGGIVAILGLFPQTQTLQASIIKAAQIPLILVLIALGTYIAINLTYAFIDRFTSAIGKSGNLLTPENSQRLHIRVSTISAVTKSLVTIILIGFGVILSLMSLGINILPLLAVVSVASVGISLASQNIIKDAINGFLIILEDQYALGDMIALNNVGGLVETLNLRITQVRDAEGRLITIPNSEVKIVANLSSRWSRADLSIPVPYETDITHAIRLIETVAVEMSVEPTWQSRILETPQVLGVDNFGERGLIIRAQFKTQPLKQMDVAREFRRRLKIAFDEAKISIPHSLTS</sequence>
<feature type="domain" description="Mechanosensitive ion channel MscS" evidence="8">
    <location>
        <begin position="242"/>
        <end position="306"/>
    </location>
</feature>
<dbReference type="InterPro" id="IPR011066">
    <property type="entry name" value="MscS_channel_C_sf"/>
</dbReference>
<dbReference type="Gene3D" id="3.30.70.100">
    <property type="match status" value="1"/>
</dbReference>
<evidence type="ECO:0000256" key="2">
    <source>
        <dbReference type="ARBA" id="ARBA00008017"/>
    </source>
</evidence>
<reference evidence="10" key="1">
    <citation type="submission" date="2018-12" db="EMBL/GenBank/DDBJ databases">
        <authorList>
            <person name="Will S."/>
            <person name="Neumann-Schaal M."/>
            <person name="Henke P."/>
        </authorList>
    </citation>
    <scope>NUCLEOTIDE SEQUENCE</scope>
    <source>
        <strain evidence="10">PCC 7102</strain>
    </source>
</reference>
<comment type="subcellular location">
    <subcellularLocation>
        <location evidence="1">Cell membrane</location>
        <topology evidence="1">Multi-pass membrane protein</topology>
    </subcellularLocation>
</comment>
<dbReference type="SUPFAM" id="SSF50182">
    <property type="entry name" value="Sm-like ribonucleoproteins"/>
    <property type="match status" value="1"/>
</dbReference>
<evidence type="ECO:0000256" key="1">
    <source>
        <dbReference type="ARBA" id="ARBA00004651"/>
    </source>
</evidence>
<name>A0A3S1BAX0_9CYAN</name>
<feature type="domain" description="Mechanosensitive ion channel MscS C-terminal" evidence="9">
    <location>
        <begin position="313"/>
        <end position="400"/>
    </location>
</feature>
<dbReference type="AlphaFoldDB" id="A0A3S1BAX0"/>
<evidence type="ECO:0008006" key="12">
    <source>
        <dbReference type="Google" id="ProtNLM"/>
    </source>
</evidence>
<dbReference type="Pfam" id="PF21082">
    <property type="entry name" value="MS_channel_3rd"/>
    <property type="match status" value="1"/>
</dbReference>
<proteinExistence type="inferred from homology"/>
<dbReference type="PANTHER" id="PTHR30460:SF0">
    <property type="entry name" value="MODERATE CONDUCTANCE MECHANOSENSITIVE CHANNEL YBIO"/>
    <property type="match status" value="1"/>
</dbReference>
<keyword evidence="4 7" id="KW-0812">Transmembrane</keyword>
<keyword evidence="11" id="KW-1185">Reference proteome</keyword>
<protein>
    <recommendedName>
        <fullName evidence="12">Mechanosensitive ion channel protein MscS</fullName>
    </recommendedName>
</protein>
<feature type="transmembrane region" description="Helical" evidence="7">
    <location>
        <begin position="196"/>
        <end position="216"/>
    </location>
</feature>
<dbReference type="InterPro" id="IPR006685">
    <property type="entry name" value="MscS_channel_2nd"/>
</dbReference>
<comment type="similarity">
    <text evidence="2">Belongs to the MscS (TC 1.A.23) family.</text>
</comment>
<evidence type="ECO:0000256" key="5">
    <source>
        <dbReference type="ARBA" id="ARBA00022989"/>
    </source>
</evidence>
<dbReference type="RefSeq" id="WP_127080177.1">
    <property type="nucleotide sequence ID" value="NZ_RSCL01000003.1"/>
</dbReference>
<evidence type="ECO:0000256" key="3">
    <source>
        <dbReference type="ARBA" id="ARBA00022475"/>
    </source>
</evidence>
<dbReference type="PANTHER" id="PTHR30460">
    <property type="entry name" value="MODERATE CONDUCTANCE MECHANOSENSITIVE CHANNEL YBIO"/>
    <property type="match status" value="1"/>
</dbReference>
<evidence type="ECO:0000313" key="10">
    <source>
        <dbReference type="EMBL" id="RUT08368.1"/>
    </source>
</evidence>
<dbReference type="SUPFAM" id="SSF82689">
    <property type="entry name" value="Mechanosensitive channel protein MscS (YggB), C-terminal domain"/>
    <property type="match status" value="1"/>
</dbReference>
<keyword evidence="3" id="KW-1003">Cell membrane</keyword>
<dbReference type="InterPro" id="IPR023408">
    <property type="entry name" value="MscS_beta-dom_sf"/>
</dbReference>
<organism evidence="10 11">
    <name type="scientific">Dulcicalothrix desertica PCC 7102</name>
    <dbReference type="NCBI Taxonomy" id="232991"/>
    <lineage>
        <taxon>Bacteria</taxon>
        <taxon>Bacillati</taxon>
        <taxon>Cyanobacteriota</taxon>
        <taxon>Cyanophyceae</taxon>
        <taxon>Nostocales</taxon>
        <taxon>Calotrichaceae</taxon>
        <taxon>Dulcicalothrix</taxon>
    </lineage>
</organism>
<gene>
    <name evidence="10" type="ORF">DSM106972_015360</name>
</gene>
<evidence type="ECO:0000313" key="11">
    <source>
        <dbReference type="Proteomes" id="UP000271624"/>
    </source>
</evidence>
<keyword evidence="5 7" id="KW-1133">Transmembrane helix</keyword>
<dbReference type="OrthoDB" id="9809206at2"/>
<dbReference type="GO" id="GO:0005886">
    <property type="term" value="C:plasma membrane"/>
    <property type="evidence" value="ECO:0007669"/>
    <property type="project" value="UniProtKB-SubCell"/>
</dbReference>
<dbReference type="Proteomes" id="UP000271624">
    <property type="component" value="Unassembled WGS sequence"/>
</dbReference>
<evidence type="ECO:0000259" key="8">
    <source>
        <dbReference type="Pfam" id="PF00924"/>
    </source>
</evidence>
<accession>A0A3S1BAX0</accession>
<evidence type="ECO:0000256" key="7">
    <source>
        <dbReference type="SAM" id="Phobius"/>
    </source>
</evidence>
<feature type="transmembrane region" description="Helical" evidence="7">
    <location>
        <begin position="222"/>
        <end position="239"/>
    </location>
</feature>
<evidence type="ECO:0000259" key="9">
    <source>
        <dbReference type="Pfam" id="PF21082"/>
    </source>
</evidence>
<dbReference type="Gene3D" id="2.30.30.60">
    <property type="match status" value="1"/>
</dbReference>
<feature type="transmembrane region" description="Helical" evidence="7">
    <location>
        <begin position="107"/>
        <end position="128"/>
    </location>
</feature>
<keyword evidence="6 7" id="KW-0472">Membrane</keyword>
<dbReference type="InterPro" id="IPR010920">
    <property type="entry name" value="LSM_dom_sf"/>
</dbReference>
<comment type="caution">
    <text evidence="10">The sequence shown here is derived from an EMBL/GenBank/DDBJ whole genome shotgun (WGS) entry which is preliminary data.</text>
</comment>